<feature type="transmembrane region" description="Helical" evidence="1">
    <location>
        <begin position="62"/>
        <end position="81"/>
    </location>
</feature>
<organism evidence="3 4">
    <name type="scientific">Actinopolymorpha cephalotaxi</name>
    <dbReference type="NCBI Taxonomy" id="504797"/>
    <lineage>
        <taxon>Bacteria</taxon>
        <taxon>Bacillati</taxon>
        <taxon>Actinomycetota</taxon>
        <taxon>Actinomycetes</taxon>
        <taxon>Propionibacteriales</taxon>
        <taxon>Actinopolymorphaceae</taxon>
        <taxon>Actinopolymorpha</taxon>
    </lineage>
</organism>
<dbReference type="STRING" id="504797.SAMN05421678_107150"/>
<dbReference type="EMBL" id="JACBZA010000001">
    <property type="protein sequence ID" value="NYH83044.1"/>
    <property type="molecule type" value="Genomic_DNA"/>
</dbReference>
<dbReference type="AlphaFoldDB" id="A0A1I2TDV3"/>
<protein>
    <submittedName>
        <fullName evidence="3">EcsC protein family protein</fullName>
    </submittedName>
</protein>
<evidence type="ECO:0000313" key="3">
    <source>
        <dbReference type="EMBL" id="SFG63062.1"/>
    </source>
</evidence>
<accession>A0A1I2TDV3</accession>
<evidence type="ECO:0000313" key="4">
    <source>
        <dbReference type="Proteomes" id="UP000199052"/>
    </source>
</evidence>
<dbReference type="Proteomes" id="UP000533017">
    <property type="component" value="Unassembled WGS sequence"/>
</dbReference>
<keyword evidence="1" id="KW-0812">Transmembrane</keyword>
<proteinExistence type="predicted"/>
<evidence type="ECO:0000313" key="2">
    <source>
        <dbReference type="EMBL" id="NYH83044.1"/>
    </source>
</evidence>
<evidence type="ECO:0000256" key="1">
    <source>
        <dbReference type="SAM" id="Phobius"/>
    </source>
</evidence>
<reference evidence="3 4" key="1">
    <citation type="submission" date="2016-10" db="EMBL/GenBank/DDBJ databases">
        <authorList>
            <person name="de Groot N.N."/>
        </authorList>
    </citation>
    <scope>NUCLEOTIDE SEQUENCE [LARGE SCALE GENOMIC DNA]</scope>
    <source>
        <strain evidence="3 4">CPCC 202808</strain>
    </source>
</reference>
<dbReference type="Proteomes" id="UP000199052">
    <property type="component" value="Unassembled WGS sequence"/>
</dbReference>
<dbReference type="PANTHER" id="PTHR41260">
    <property type="entry name" value="PROTEIN ECSC"/>
    <property type="match status" value="1"/>
</dbReference>
<keyword evidence="1" id="KW-0472">Membrane</keyword>
<reference evidence="2 5" key="2">
    <citation type="submission" date="2020-07" db="EMBL/GenBank/DDBJ databases">
        <title>Sequencing the genomes of 1000 actinobacteria strains.</title>
        <authorList>
            <person name="Klenk H.-P."/>
        </authorList>
    </citation>
    <scope>NUCLEOTIDE SEQUENCE [LARGE SCALE GENOMIC DNA]</scope>
    <source>
        <strain evidence="2 5">DSM 45117</strain>
    </source>
</reference>
<keyword evidence="5" id="KW-1185">Reference proteome</keyword>
<dbReference type="PANTHER" id="PTHR41260:SF1">
    <property type="entry name" value="PROTEIN ECSC"/>
    <property type="match status" value="1"/>
</dbReference>
<gene>
    <name evidence="2" type="ORF">FHR37_001895</name>
    <name evidence="3" type="ORF">SAMN05421678_107150</name>
</gene>
<evidence type="ECO:0000313" key="5">
    <source>
        <dbReference type="Proteomes" id="UP000533017"/>
    </source>
</evidence>
<dbReference type="EMBL" id="FOOI01000007">
    <property type="protein sequence ID" value="SFG63062.1"/>
    <property type="molecule type" value="Genomic_DNA"/>
</dbReference>
<sequence>MKLLRNSAAGKASDVAIGYLMRAGIDGGGDLASASKAAERALAATDDPEQAIDRIVAMHTRLAAAGGFVTGLGGFLTLPVALSANVVGFYVVATRMVAAIAAVRGHDVSHDAVRTTVLLTLTGNDSSTVLSKAGIGVNGIAAAALQGVSPAALMMVNKAVAFRLFAQVGQKSLARLGRAVPVVGGVVGGAFDAMLMHRIASHARMHFPQAPRELGADQAAERG</sequence>
<keyword evidence="1" id="KW-1133">Transmembrane helix</keyword>
<name>A0A1I2TDV3_9ACTN</name>
<dbReference type="InterPro" id="IPR024787">
    <property type="entry name" value="EcsC"/>
</dbReference>
<dbReference type="Pfam" id="PF12787">
    <property type="entry name" value="EcsC"/>
    <property type="match status" value="1"/>
</dbReference>
<dbReference type="RefSeq" id="WP_237768810.1">
    <property type="nucleotide sequence ID" value="NZ_FOOI01000007.1"/>
</dbReference>